<dbReference type="InParanoid" id="A0A3P7E0Z2"/>
<dbReference type="EMBL" id="UYWW01001336">
    <property type="protein sequence ID" value="VDM10337.1"/>
    <property type="molecule type" value="Genomic_DNA"/>
</dbReference>
<evidence type="ECO:0000256" key="3">
    <source>
        <dbReference type="ARBA" id="ARBA00022792"/>
    </source>
</evidence>
<keyword evidence="3 7" id="KW-0999">Mitochondrion inner membrane</keyword>
<dbReference type="PANTHER" id="PTHR15415">
    <property type="entry name" value="MITOFILIN"/>
    <property type="match status" value="1"/>
</dbReference>
<evidence type="ECO:0000313" key="9">
    <source>
        <dbReference type="EMBL" id="VDM10337.1"/>
    </source>
</evidence>
<keyword evidence="5 7" id="KW-0496">Mitochondrion</keyword>
<organism evidence="9 10">
    <name type="scientific">Wuchereria bancrofti</name>
    <dbReference type="NCBI Taxonomy" id="6293"/>
    <lineage>
        <taxon>Eukaryota</taxon>
        <taxon>Metazoa</taxon>
        <taxon>Ecdysozoa</taxon>
        <taxon>Nematoda</taxon>
        <taxon>Chromadorea</taxon>
        <taxon>Rhabditida</taxon>
        <taxon>Spirurina</taxon>
        <taxon>Spiruromorpha</taxon>
        <taxon>Filarioidea</taxon>
        <taxon>Onchocercidae</taxon>
        <taxon>Wuchereria</taxon>
    </lineage>
</organism>
<dbReference type="FunCoup" id="A0A3P7E0Z2">
    <property type="interactions" value="1566"/>
</dbReference>
<keyword evidence="10" id="KW-1185">Reference proteome</keyword>
<keyword evidence="2 7" id="KW-0812">Transmembrane</keyword>
<gene>
    <name evidence="9" type="ORF">WBA_LOCUS3723</name>
</gene>
<proteinExistence type="inferred from homology"/>
<dbReference type="Proteomes" id="UP000270924">
    <property type="component" value="Unassembled WGS sequence"/>
</dbReference>
<keyword evidence="8" id="KW-0175">Coiled coil</keyword>
<dbReference type="OrthoDB" id="10261039at2759"/>
<feature type="coiled-coil region" evidence="8">
    <location>
        <begin position="254"/>
        <end position="281"/>
    </location>
</feature>
<comment type="subunit">
    <text evidence="7">Component of the mitochondrial contact site and cristae organizing system (MICOS) complex.</text>
</comment>
<keyword evidence="6 7" id="KW-0472">Membrane</keyword>
<feature type="transmembrane region" description="Helical" evidence="7">
    <location>
        <begin position="12"/>
        <end position="32"/>
    </location>
</feature>
<dbReference type="PANTHER" id="PTHR15415:SF7">
    <property type="entry name" value="MICOS COMPLEX SUBUNIT MIC60"/>
    <property type="match status" value="1"/>
</dbReference>
<comment type="subcellular location">
    <subcellularLocation>
        <location evidence="7">Mitochondrion inner membrane</location>
        <topology evidence="7">Single-pass membrane protein</topology>
    </subcellularLocation>
</comment>
<dbReference type="InterPro" id="IPR019133">
    <property type="entry name" value="MIC60"/>
</dbReference>
<feature type="transmembrane region" description="Helical" evidence="7">
    <location>
        <begin position="108"/>
        <end position="127"/>
    </location>
</feature>
<keyword evidence="4 7" id="KW-1133">Transmembrane helix</keyword>
<evidence type="ECO:0000256" key="2">
    <source>
        <dbReference type="ARBA" id="ARBA00022692"/>
    </source>
</evidence>
<comment type="similarity">
    <text evidence="1 7">Belongs to the MICOS complex subunit Mic60 family.</text>
</comment>
<evidence type="ECO:0000256" key="1">
    <source>
        <dbReference type="ARBA" id="ARBA00010877"/>
    </source>
</evidence>
<dbReference type="GO" id="GO:0061617">
    <property type="term" value="C:MICOS complex"/>
    <property type="evidence" value="ECO:0007669"/>
    <property type="project" value="TreeGrafter"/>
</dbReference>
<feature type="coiled-coil region" evidence="8">
    <location>
        <begin position="399"/>
        <end position="442"/>
    </location>
</feature>
<name>A0A3P7E0Z2_WUCBA</name>
<evidence type="ECO:0000313" key="10">
    <source>
        <dbReference type="Proteomes" id="UP000270924"/>
    </source>
</evidence>
<comment type="function">
    <text evidence="7">Component of the MICOS complex, a large protein complex of the mitochondrial inner membrane that plays crucial roles in the maintenance of crista junctions, inner membrane architecture, and formation of contact sites to the outer membrane.</text>
</comment>
<dbReference type="AlphaFoldDB" id="A0A3P7E0Z2"/>
<sequence>MEEANNREYLWIRILYLVFFLFSSYHQSSIIFRSLWHLDFSRHYGLCFHLVARFVRLHNALVRFLIESLAQAPVFYAFMEWESVGKISSEIKDLYSDDTGRKPSGSGFLILLLAVVSGGGASYYWYFENEKKKSGHKTDFFLKTAAAPAPTSKSTIEEMLKTSLQSATEKVHSATEAKYKTVDVINEHTRVMKQTIDEGEEGDWTRVTNALQKVDRAANNDTREESDARNYLDSVRKIIEQGEAAEPTRSNPLLQNARETISKLDRQLDEMNLLIKKTRDEGRILNEYKELIDKSRKQFASELKSVLPNVDIHAQDSKLNEEELNALIAHAHLKVDQLRKQLAEQQVCFFLVCIHSDGIFLRYPVDIVYVREEQNIACALEEQRKSQSKLTEEEINLKIQTIREEIQLEAEKMLSMQREQWEAELEEKLQKAAAAHSDHIEEVVRVQRNLFEIEEKQKIEEAIIEWRSQLSKELAAAQGKLEGIEAALKSRTSQDVENRRAKQIWIAAHNLIDSVIHGERNGTNDDARRKPLATELQMIREADSNDEFVACLINALPDETIYNGVYTEEDLKARFTKLYKICRRVAKMDESNVGVFQYGLSYLQNAMSFDPPGKFPKMAKFDPMTLDSYEVLSRAKSFVAEGDLNSAVRILQLLTGPARFVARGWINDVRTHLEARFIAELLLAHAAVNNYSSVY</sequence>
<comment type="caution">
    <text evidence="7">Lacks conserved residue(s) required for the propagation of feature annotation.</text>
</comment>
<evidence type="ECO:0000256" key="4">
    <source>
        <dbReference type="ARBA" id="ARBA00022989"/>
    </source>
</evidence>
<evidence type="ECO:0000256" key="7">
    <source>
        <dbReference type="RuleBase" id="RU363000"/>
    </source>
</evidence>
<evidence type="ECO:0000256" key="5">
    <source>
        <dbReference type="ARBA" id="ARBA00023128"/>
    </source>
</evidence>
<reference evidence="9 10" key="1">
    <citation type="submission" date="2018-11" db="EMBL/GenBank/DDBJ databases">
        <authorList>
            <consortium name="Pathogen Informatics"/>
        </authorList>
    </citation>
    <scope>NUCLEOTIDE SEQUENCE [LARGE SCALE GENOMIC DNA]</scope>
</reference>
<evidence type="ECO:0000256" key="8">
    <source>
        <dbReference type="SAM" id="Coils"/>
    </source>
</evidence>
<accession>A0A3P7E0Z2</accession>
<evidence type="ECO:0000256" key="6">
    <source>
        <dbReference type="ARBA" id="ARBA00023136"/>
    </source>
</evidence>
<dbReference type="Pfam" id="PF09731">
    <property type="entry name" value="Mitofilin"/>
    <property type="match status" value="2"/>
</dbReference>
<dbReference type="GO" id="GO:0042407">
    <property type="term" value="P:cristae formation"/>
    <property type="evidence" value="ECO:0007669"/>
    <property type="project" value="TreeGrafter"/>
</dbReference>
<protein>
    <recommendedName>
        <fullName evidence="7">MICOS complex subunit MIC60</fullName>
    </recommendedName>
    <alternativeName>
        <fullName evidence="7">Mitofilin</fullName>
    </alternativeName>
</protein>